<sequence length="205" mass="23439">MLSCALFERVDVVRKSVDLKEEDPWTLKSTSPKKSRKKAAAKDNRYSSLGLDKFSSLLSDLQARRVAIAVESEDKPAPMLIWFRFSDSNDCVPIVLRLNDETKQFGRLKNSPEPPPPPPAEEKKPVNEVDLPPAVSHNGGGWSWRPKYQWPLVLVLILVCLMFARTFAILCTTVWWHMVPSMQGEEGRKQRRRVKKKKINSNDIL</sequence>
<dbReference type="PANTHER" id="PTHR35275">
    <property type="entry name" value="ZCF37"/>
    <property type="match status" value="1"/>
</dbReference>
<organism evidence="3 4">
    <name type="scientific">Zingiber officinale</name>
    <name type="common">Ginger</name>
    <name type="synonym">Amomum zingiber</name>
    <dbReference type="NCBI Taxonomy" id="94328"/>
    <lineage>
        <taxon>Eukaryota</taxon>
        <taxon>Viridiplantae</taxon>
        <taxon>Streptophyta</taxon>
        <taxon>Embryophyta</taxon>
        <taxon>Tracheophyta</taxon>
        <taxon>Spermatophyta</taxon>
        <taxon>Magnoliopsida</taxon>
        <taxon>Liliopsida</taxon>
        <taxon>Zingiberales</taxon>
        <taxon>Zingiberaceae</taxon>
        <taxon>Zingiber</taxon>
    </lineage>
</organism>
<comment type="caution">
    <text evidence="3">The sequence shown here is derived from an EMBL/GenBank/DDBJ whole genome shotgun (WGS) entry which is preliminary data.</text>
</comment>
<evidence type="ECO:0008006" key="5">
    <source>
        <dbReference type="Google" id="ProtNLM"/>
    </source>
</evidence>
<keyword evidence="2" id="KW-0472">Membrane</keyword>
<protein>
    <recommendedName>
        <fullName evidence="5">ZCF37</fullName>
    </recommendedName>
</protein>
<evidence type="ECO:0000256" key="1">
    <source>
        <dbReference type="SAM" id="MobiDB-lite"/>
    </source>
</evidence>
<feature type="compositionally biased region" description="Basic residues" evidence="1">
    <location>
        <begin position="189"/>
        <end position="199"/>
    </location>
</feature>
<evidence type="ECO:0000313" key="3">
    <source>
        <dbReference type="EMBL" id="KAG6522844.1"/>
    </source>
</evidence>
<gene>
    <name evidence="3" type="ORF">ZIOFF_019999</name>
</gene>
<feature type="region of interest" description="Disordered" evidence="1">
    <location>
        <begin position="186"/>
        <end position="205"/>
    </location>
</feature>
<reference evidence="3 4" key="1">
    <citation type="submission" date="2020-08" db="EMBL/GenBank/DDBJ databases">
        <title>Plant Genome Project.</title>
        <authorList>
            <person name="Zhang R.-G."/>
        </authorList>
    </citation>
    <scope>NUCLEOTIDE SEQUENCE [LARGE SCALE GENOMIC DNA]</scope>
    <source>
        <tissue evidence="3">Rhizome</tissue>
    </source>
</reference>
<proteinExistence type="predicted"/>
<keyword evidence="2" id="KW-0812">Transmembrane</keyword>
<keyword evidence="4" id="KW-1185">Reference proteome</keyword>
<dbReference type="InterPro" id="IPR045880">
    <property type="entry name" value="ZCF37"/>
</dbReference>
<accession>A0A8J5HAK2</accession>
<feature type="transmembrane region" description="Helical" evidence="2">
    <location>
        <begin position="152"/>
        <end position="176"/>
    </location>
</feature>
<dbReference type="PANTHER" id="PTHR35275:SF1">
    <property type="entry name" value="OS07G0585900 PROTEIN"/>
    <property type="match status" value="1"/>
</dbReference>
<dbReference type="Proteomes" id="UP000734854">
    <property type="component" value="Unassembled WGS sequence"/>
</dbReference>
<keyword evidence="2" id="KW-1133">Transmembrane helix</keyword>
<dbReference type="EMBL" id="JACMSC010000005">
    <property type="protein sequence ID" value="KAG6522844.1"/>
    <property type="molecule type" value="Genomic_DNA"/>
</dbReference>
<evidence type="ECO:0000256" key="2">
    <source>
        <dbReference type="SAM" id="Phobius"/>
    </source>
</evidence>
<dbReference type="AlphaFoldDB" id="A0A8J5HAK2"/>
<dbReference type="OrthoDB" id="1932497at2759"/>
<name>A0A8J5HAK2_ZINOF</name>
<feature type="region of interest" description="Disordered" evidence="1">
    <location>
        <begin position="105"/>
        <end position="131"/>
    </location>
</feature>
<evidence type="ECO:0000313" key="4">
    <source>
        <dbReference type="Proteomes" id="UP000734854"/>
    </source>
</evidence>